<dbReference type="InterPro" id="IPR027417">
    <property type="entry name" value="P-loop_NTPase"/>
</dbReference>
<protein>
    <submittedName>
        <fullName evidence="1">Uncharacterized protein</fullName>
    </submittedName>
</protein>
<evidence type="ECO:0000313" key="1">
    <source>
        <dbReference type="EMBL" id="GAX21576.1"/>
    </source>
</evidence>
<dbReference type="OrthoDB" id="46768at2759"/>
<comment type="caution">
    <text evidence="1">The sequence shown here is derived from an EMBL/GenBank/DDBJ whole genome shotgun (WGS) entry which is preliminary data.</text>
</comment>
<accession>A0A1Z5K5T8</accession>
<gene>
    <name evidence="1" type="ORF">FisN_29Hh008</name>
</gene>
<dbReference type="InParanoid" id="A0A1Z5K5T8"/>
<dbReference type="AlphaFoldDB" id="A0A1Z5K5T8"/>
<reference evidence="1 2" key="1">
    <citation type="journal article" date="2015" name="Plant Cell">
        <title>Oil accumulation by the oleaginous diatom Fistulifera solaris as revealed by the genome and transcriptome.</title>
        <authorList>
            <person name="Tanaka T."/>
            <person name="Maeda Y."/>
            <person name="Veluchamy A."/>
            <person name="Tanaka M."/>
            <person name="Abida H."/>
            <person name="Marechal E."/>
            <person name="Bowler C."/>
            <person name="Muto M."/>
            <person name="Sunaga Y."/>
            <person name="Tanaka M."/>
            <person name="Yoshino T."/>
            <person name="Taniguchi T."/>
            <person name="Fukuda Y."/>
            <person name="Nemoto M."/>
            <person name="Matsumoto M."/>
            <person name="Wong P.S."/>
            <person name="Aburatani S."/>
            <person name="Fujibuchi W."/>
        </authorList>
    </citation>
    <scope>NUCLEOTIDE SEQUENCE [LARGE SCALE GENOMIC DNA]</scope>
    <source>
        <strain evidence="1 2">JPCC DA0580</strain>
    </source>
</reference>
<dbReference type="EMBL" id="BDSP01000170">
    <property type="protein sequence ID" value="GAX21576.1"/>
    <property type="molecule type" value="Genomic_DNA"/>
</dbReference>
<dbReference type="SUPFAM" id="SSF52540">
    <property type="entry name" value="P-loop containing nucleoside triphosphate hydrolases"/>
    <property type="match status" value="1"/>
</dbReference>
<organism evidence="1 2">
    <name type="scientific">Fistulifera solaris</name>
    <name type="common">Oleaginous diatom</name>
    <dbReference type="NCBI Taxonomy" id="1519565"/>
    <lineage>
        <taxon>Eukaryota</taxon>
        <taxon>Sar</taxon>
        <taxon>Stramenopiles</taxon>
        <taxon>Ochrophyta</taxon>
        <taxon>Bacillariophyta</taxon>
        <taxon>Bacillariophyceae</taxon>
        <taxon>Bacillariophycidae</taxon>
        <taxon>Naviculales</taxon>
        <taxon>Naviculaceae</taxon>
        <taxon>Fistulifera</taxon>
    </lineage>
</organism>
<dbReference type="Gene3D" id="3.40.50.300">
    <property type="entry name" value="P-loop containing nucleotide triphosphate hydrolases"/>
    <property type="match status" value="1"/>
</dbReference>
<keyword evidence="2" id="KW-1185">Reference proteome</keyword>
<sequence>MTRKEQEKARRNCLRRCKLLLPFLFFLFAFRNGPSFDTLFELNDTVLRDSLLMLRNESLSNSTTIDNSQPHLGNLRRTRKNHKIVYFLHIHKSGGTSMCALAAMNQLRVNKEQNCNVQPDQRCCGFSDTLQAQERFAAVTFYQFVANEKDMYDAMDHQHYTYMVVLRQSQDRYRSHWKHMCQEQYHTNVTLPTFDAWWQAQPDNWNFRKICGTRCQNVPKYQVNLELFQYTMKRLNSFDHILLLEYWDAMLPQFTQSLGWRTVPNLHISAKAKNITYPALGSRDWDPFMSILDDALYEFGLARYRGISVDEFRFSKETARKLDHYFSMGRERGCGNPCCAESCSTYR</sequence>
<name>A0A1Z5K5T8_FISSO</name>
<dbReference type="Proteomes" id="UP000198406">
    <property type="component" value="Unassembled WGS sequence"/>
</dbReference>
<evidence type="ECO:0000313" key="2">
    <source>
        <dbReference type="Proteomes" id="UP000198406"/>
    </source>
</evidence>
<proteinExistence type="predicted"/>